<protein>
    <recommendedName>
        <fullName evidence="3">acid phosphatase</fullName>
        <ecNumber evidence="3">3.1.3.2</ecNumber>
    </recommendedName>
</protein>
<dbReference type="PROSITE" id="PS00616">
    <property type="entry name" value="HIS_ACID_PHOSPHAT_1"/>
    <property type="match status" value="1"/>
</dbReference>
<evidence type="ECO:0000256" key="4">
    <source>
        <dbReference type="ARBA" id="ARBA00022729"/>
    </source>
</evidence>
<keyword evidence="6" id="KW-1015">Disulfide bond</keyword>
<evidence type="ECO:0000256" key="6">
    <source>
        <dbReference type="ARBA" id="ARBA00023157"/>
    </source>
</evidence>
<sequence>MNTLKLFIVFLVLILSKECCVAKKSKDDGELIFAHVIFRHGDRTPIDPYPTDPWGYRKFWPTGWGQLTNTGKKQHYELGKYLRKRYQNLISDHYDREEVYVRSTDVDRTLMSAMSNLAGLYPPVEDQVWNPDLLWQPIPVHTIPEKMDYVLAAKKFCPAYSAELDRVLSSPEYRKINAKNAELYKYLTAQTGRLISNIEGVERIYNCLFIEDLYNKTLPDWTMDVYPDKMINISILSFKTYTRTDLLKRLKTGPLLKEILLRFKDKIRGKLTPNRSLWIYSAHDTTVANILNTLGAFYPHNPPYTACVMLELRKRADEYFVELYYRVDGVTNQLKLNLCGDVCPLDKAFRSYAHLMPLDWDRECSTSTRLLSLVGVEGDNANLFAAIGVVAGAVVVVTILATILLLLSRWRVSSQRRHRYTRIES</sequence>
<dbReference type="InterPro" id="IPR033379">
    <property type="entry name" value="Acid_Pase_AS"/>
</dbReference>
<dbReference type="CDD" id="cd07061">
    <property type="entry name" value="HP_HAP_like"/>
    <property type="match status" value="1"/>
</dbReference>
<dbReference type="PANTHER" id="PTHR11567:SF211">
    <property type="entry name" value="PROSTATIC ACID PHOSPHATASE"/>
    <property type="match status" value="1"/>
</dbReference>
<evidence type="ECO:0000313" key="10">
    <source>
        <dbReference type="EMBL" id="NOV51654.1"/>
    </source>
</evidence>
<dbReference type="InterPro" id="IPR000560">
    <property type="entry name" value="His_Pase_clade-2"/>
</dbReference>
<evidence type="ECO:0000256" key="7">
    <source>
        <dbReference type="ARBA" id="ARBA00023180"/>
    </source>
</evidence>
<reference evidence="10" key="1">
    <citation type="submission" date="2020-03" db="EMBL/GenBank/DDBJ databases">
        <title>Transcriptomic Profiling of the Digestive Tract of the Rat Flea, Xenopsylla cheopis, Following Blood Feeding and Infection with Yersinia pestis.</title>
        <authorList>
            <person name="Bland D.M."/>
            <person name="Martens C.A."/>
            <person name="Virtaneva K."/>
            <person name="Kanakabandi K."/>
            <person name="Long D."/>
            <person name="Rosenke R."/>
            <person name="Saturday G.A."/>
            <person name="Hoyt F.H."/>
            <person name="Bruno D.P."/>
            <person name="Ribeiro J.M.C."/>
            <person name="Hinnebusch J."/>
        </authorList>
    </citation>
    <scope>NUCLEOTIDE SEQUENCE</scope>
</reference>
<comment type="catalytic activity">
    <reaction evidence="1">
        <text>a phosphate monoester + H2O = an alcohol + phosphate</text>
        <dbReference type="Rhea" id="RHEA:15017"/>
        <dbReference type="ChEBI" id="CHEBI:15377"/>
        <dbReference type="ChEBI" id="CHEBI:30879"/>
        <dbReference type="ChEBI" id="CHEBI:43474"/>
        <dbReference type="ChEBI" id="CHEBI:67140"/>
        <dbReference type="EC" id="3.1.3.2"/>
    </reaction>
</comment>
<accession>A0A6M2E009</accession>
<dbReference type="InterPro" id="IPR029033">
    <property type="entry name" value="His_PPase_superfam"/>
</dbReference>
<evidence type="ECO:0000256" key="3">
    <source>
        <dbReference type="ARBA" id="ARBA00012646"/>
    </source>
</evidence>
<feature type="chain" id="PRO_5026924083" description="acid phosphatase" evidence="9">
    <location>
        <begin position="23"/>
        <end position="425"/>
    </location>
</feature>
<name>A0A6M2E009_XENCH</name>
<dbReference type="AlphaFoldDB" id="A0A6M2E009"/>
<keyword evidence="8" id="KW-0812">Transmembrane</keyword>
<keyword evidence="4 9" id="KW-0732">Signal</keyword>
<dbReference type="PANTHER" id="PTHR11567">
    <property type="entry name" value="ACID PHOSPHATASE-RELATED"/>
    <property type="match status" value="1"/>
</dbReference>
<feature type="signal peptide" evidence="9">
    <location>
        <begin position="1"/>
        <end position="22"/>
    </location>
</feature>
<dbReference type="PROSITE" id="PS00778">
    <property type="entry name" value="HIS_ACID_PHOSPHAT_2"/>
    <property type="match status" value="1"/>
</dbReference>
<organism evidence="10">
    <name type="scientific">Xenopsylla cheopis</name>
    <name type="common">Oriental rat flea</name>
    <name type="synonym">Pulex cheopis</name>
    <dbReference type="NCBI Taxonomy" id="163159"/>
    <lineage>
        <taxon>Eukaryota</taxon>
        <taxon>Metazoa</taxon>
        <taxon>Ecdysozoa</taxon>
        <taxon>Arthropoda</taxon>
        <taxon>Hexapoda</taxon>
        <taxon>Insecta</taxon>
        <taxon>Pterygota</taxon>
        <taxon>Neoptera</taxon>
        <taxon>Endopterygota</taxon>
        <taxon>Siphonaptera</taxon>
        <taxon>Pulicidae</taxon>
        <taxon>Xenopsyllinae</taxon>
        <taxon>Xenopsylla</taxon>
    </lineage>
</organism>
<comment type="similarity">
    <text evidence="2">Belongs to the histidine acid phosphatase family.</text>
</comment>
<dbReference type="EMBL" id="GIIL01007928">
    <property type="protein sequence ID" value="NOV51654.1"/>
    <property type="molecule type" value="Transcribed_RNA"/>
</dbReference>
<dbReference type="SUPFAM" id="SSF53254">
    <property type="entry name" value="Phosphoglycerate mutase-like"/>
    <property type="match status" value="1"/>
</dbReference>
<keyword evidence="8" id="KW-1133">Transmembrane helix</keyword>
<dbReference type="GO" id="GO:0003993">
    <property type="term" value="F:acid phosphatase activity"/>
    <property type="evidence" value="ECO:0007669"/>
    <property type="project" value="UniProtKB-EC"/>
</dbReference>
<evidence type="ECO:0000256" key="9">
    <source>
        <dbReference type="SAM" id="SignalP"/>
    </source>
</evidence>
<evidence type="ECO:0000256" key="1">
    <source>
        <dbReference type="ARBA" id="ARBA00000032"/>
    </source>
</evidence>
<keyword evidence="8" id="KW-0472">Membrane</keyword>
<dbReference type="InterPro" id="IPR050645">
    <property type="entry name" value="Histidine_acid_phosphatase"/>
</dbReference>
<evidence type="ECO:0000256" key="8">
    <source>
        <dbReference type="SAM" id="Phobius"/>
    </source>
</evidence>
<keyword evidence="7" id="KW-0325">Glycoprotein</keyword>
<proteinExistence type="inferred from homology"/>
<dbReference type="Gene3D" id="3.40.50.1240">
    <property type="entry name" value="Phosphoglycerate mutase-like"/>
    <property type="match status" value="1"/>
</dbReference>
<dbReference type="EC" id="3.1.3.2" evidence="3"/>
<evidence type="ECO:0000256" key="5">
    <source>
        <dbReference type="ARBA" id="ARBA00022801"/>
    </source>
</evidence>
<evidence type="ECO:0000256" key="2">
    <source>
        <dbReference type="ARBA" id="ARBA00005375"/>
    </source>
</evidence>
<feature type="transmembrane region" description="Helical" evidence="8">
    <location>
        <begin position="383"/>
        <end position="407"/>
    </location>
</feature>
<keyword evidence="5" id="KW-0378">Hydrolase</keyword>
<dbReference type="Pfam" id="PF00328">
    <property type="entry name" value="His_Phos_2"/>
    <property type="match status" value="1"/>
</dbReference>